<name>A0A4Y2GSK1_ARAVE</name>
<dbReference type="PANTHER" id="PTHR47326:SF1">
    <property type="entry name" value="HTH PSQ-TYPE DOMAIN-CONTAINING PROTEIN"/>
    <property type="match status" value="1"/>
</dbReference>
<keyword evidence="2" id="KW-1185">Reference proteome</keyword>
<reference evidence="1 2" key="1">
    <citation type="journal article" date="2019" name="Sci. Rep.">
        <title>Orb-weaving spider Araneus ventricosus genome elucidates the spidroin gene catalogue.</title>
        <authorList>
            <person name="Kono N."/>
            <person name="Nakamura H."/>
            <person name="Ohtoshi R."/>
            <person name="Moran D.A.P."/>
            <person name="Shinohara A."/>
            <person name="Yoshida Y."/>
            <person name="Fujiwara M."/>
            <person name="Mori M."/>
            <person name="Tomita M."/>
            <person name="Arakawa K."/>
        </authorList>
    </citation>
    <scope>NUCLEOTIDE SEQUENCE [LARGE SCALE GENOMIC DNA]</scope>
</reference>
<dbReference type="AlphaFoldDB" id="A0A4Y2GSK1"/>
<organism evidence="1 2">
    <name type="scientific">Araneus ventricosus</name>
    <name type="common">Orbweaver spider</name>
    <name type="synonym">Epeira ventricosa</name>
    <dbReference type="NCBI Taxonomy" id="182803"/>
    <lineage>
        <taxon>Eukaryota</taxon>
        <taxon>Metazoa</taxon>
        <taxon>Ecdysozoa</taxon>
        <taxon>Arthropoda</taxon>
        <taxon>Chelicerata</taxon>
        <taxon>Arachnida</taxon>
        <taxon>Araneae</taxon>
        <taxon>Araneomorphae</taxon>
        <taxon>Entelegynae</taxon>
        <taxon>Araneoidea</taxon>
        <taxon>Araneidae</taxon>
        <taxon>Araneus</taxon>
    </lineage>
</organism>
<dbReference type="InterPro" id="IPR036397">
    <property type="entry name" value="RNaseH_sf"/>
</dbReference>
<dbReference type="EMBL" id="BGPR01001560">
    <property type="protein sequence ID" value="GBM56720.1"/>
    <property type="molecule type" value="Genomic_DNA"/>
</dbReference>
<protein>
    <submittedName>
        <fullName evidence="1">Uncharacterized protein</fullName>
    </submittedName>
</protein>
<comment type="caution">
    <text evidence="1">The sequence shown here is derived from an EMBL/GenBank/DDBJ whole genome shotgun (WGS) entry which is preliminary data.</text>
</comment>
<evidence type="ECO:0000313" key="1">
    <source>
        <dbReference type="EMBL" id="GBM56720.1"/>
    </source>
</evidence>
<gene>
    <name evidence="1" type="ORF">AVEN_224764_1</name>
</gene>
<dbReference type="OrthoDB" id="6436917at2759"/>
<dbReference type="PANTHER" id="PTHR47326">
    <property type="entry name" value="TRANSPOSABLE ELEMENT TC3 TRANSPOSASE-LIKE PROTEIN"/>
    <property type="match status" value="1"/>
</dbReference>
<accession>A0A4Y2GSK1</accession>
<dbReference type="Proteomes" id="UP000499080">
    <property type="component" value="Unassembled WGS sequence"/>
</dbReference>
<evidence type="ECO:0000313" key="2">
    <source>
        <dbReference type="Proteomes" id="UP000499080"/>
    </source>
</evidence>
<sequence length="116" mass="13178">MFLSRYAAQCGSSMLGLPPHYTNDVRQNLNVTYGKHWICRGSSVQWPARSPDLSRLEFFCWGEMKTLVYETPVDSVEDVVTRISVPAGEMRDIPGIFKNVRNSMRRRCEACVTDSG</sequence>
<proteinExistence type="predicted"/>
<dbReference type="Gene3D" id="3.30.420.10">
    <property type="entry name" value="Ribonuclease H-like superfamily/Ribonuclease H"/>
    <property type="match status" value="1"/>
</dbReference>
<dbReference type="GO" id="GO:0003676">
    <property type="term" value="F:nucleic acid binding"/>
    <property type="evidence" value="ECO:0007669"/>
    <property type="project" value="InterPro"/>
</dbReference>